<reference evidence="1" key="1">
    <citation type="submission" date="2019-08" db="EMBL/GenBank/DDBJ databases">
        <authorList>
            <person name="Kucharzyk K."/>
            <person name="Murdoch R.W."/>
            <person name="Higgins S."/>
            <person name="Loffler F."/>
        </authorList>
    </citation>
    <scope>NUCLEOTIDE SEQUENCE</scope>
</reference>
<gene>
    <name evidence="1" type="ORF">SDC9_165455</name>
</gene>
<dbReference type="AlphaFoldDB" id="A0A645FUC4"/>
<comment type="caution">
    <text evidence="1">The sequence shown here is derived from an EMBL/GenBank/DDBJ whole genome shotgun (WGS) entry which is preliminary data.</text>
</comment>
<accession>A0A645FUC4</accession>
<organism evidence="1">
    <name type="scientific">bioreactor metagenome</name>
    <dbReference type="NCBI Taxonomy" id="1076179"/>
    <lineage>
        <taxon>unclassified sequences</taxon>
        <taxon>metagenomes</taxon>
        <taxon>ecological metagenomes</taxon>
    </lineage>
</organism>
<dbReference type="EMBL" id="VSSQ01065351">
    <property type="protein sequence ID" value="MPN18097.1"/>
    <property type="molecule type" value="Genomic_DNA"/>
</dbReference>
<proteinExistence type="predicted"/>
<sequence>MDMEYIIFKNKTSLAAALVRKAVLTEIPDENGNFVFPQF</sequence>
<evidence type="ECO:0000313" key="1">
    <source>
        <dbReference type="EMBL" id="MPN18097.1"/>
    </source>
</evidence>
<name>A0A645FUC4_9ZZZZ</name>
<protein>
    <submittedName>
        <fullName evidence="1">Uncharacterized protein</fullName>
    </submittedName>
</protein>